<dbReference type="PANTHER" id="PTHR44743">
    <property type="entry name" value="PUTATIVE, EXPRESSED-RELATED"/>
    <property type="match status" value="1"/>
</dbReference>
<reference evidence="3" key="1">
    <citation type="journal article" date="2014" name="Science">
        <title>Ancient hybridizations among the ancestral genomes of bread wheat.</title>
        <authorList>
            <consortium name="International Wheat Genome Sequencing Consortium,"/>
            <person name="Marcussen T."/>
            <person name="Sandve S.R."/>
            <person name="Heier L."/>
            <person name="Spannagl M."/>
            <person name="Pfeifer M."/>
            <person name="Jakobsen K.S."/>
            <person name="Wulff B.B."/>
            <person name="Steuernagel B."/>
            <person name="Mayer K.F."/>
            <person name="Olsen O.A."/>
        </authorList>
    </citation>
    <scope>NUCLEOTIDE SEQUENCE [LARGE SCALE GENOMIC DNA]</scope>
    <source>
        <strain evidence="3">cv. AL8/78</strain>
    </source>
</reference>
<dbReference type="Gene3D" id="1.10.287.110">
    <property type="entry name" value="DnaJ domain"/>
    <property type="match status" value="1"/>
</dbReference>
<reference evidence="2" key="4">
    <citation type="submission" date="2019-03" db="UniProtKB">
        <authorList>
            <consortium name="EnsemblPlants"/>
        </authorList>
    </citation>
    <scope>IDENTIFICATION</scope>
</reference>
<reference evidence="3" key="2">
    <citation type="journal article" date="2017" name="Nat. Plants">
        <title>The Aegilops tauschii genome reveals multiple impacts of transposons.</title>
        <authorList>
            <person name="Zhao G."/>
            <person name="Zou C."/>
            <person name="Li K."/>
            <person name="Wang K."/>
            <person name="Li T."/>
            <person name="Gao L."/>
            <person name="Zhang X."/>
            <person name="Wang H."/>
            <person name="Yang Z."/>
            <person name="Liu X."/>
            <person name="Jiang W."/>
            <person name="Mao L."/>
            <person name="Kong X."/>
            <person name="Jiao Y."/>
            <person name="Jia J."/>
        </authorList>
    </citation>
    <scope>NUCLEOTIDE SEQUENCE [LARGE SCALE GENOMIC DNA]</scope>
    <source>
        <strain evidence="3">cv. AL8/78</strain>
    </source>
</reference>
<organism evidence="2 3">
    <name type="scientific">Aegilops tauschii subsp. strangulata</name>
    <name type="common">Goatgrass</name>
    <dbReference type="NCBI Taxonomy" id="200361"/>
    <lineage>
        <taxon>Eukaryota</taxon>
        <taxon>Viridiplantae</taxon>
        <taxon>Streptophyta</taxon>
        <taxon>Embryophyta</taxon>
        <taxon>Tracheophyta</taxon>
        <taxon>Spermatophyta</taxon>
        <taxon>Magnoliopsida</taxon>
        <taxon>Liliopsida</taxon>
        <taxon>Poales</taxon>
        <taxon>Poaceae</taxon>
        <taxon>BOP clade</taxon>
        <taxon>Pooideae</taxon>
        <taxon>Triticodae</taxon>
        <taxon>Triticeae</taxon>
        <taxon>Triticinae</taxon>
        <taxon>Aegilops</taxon>
    </lineage>
</organism>
<dbReference type="PROSITE" id="PS50076">
    <property type="entry name" value="DNAJ_2"/>
    <property type="match status" value="1"/>
</dbReference>
<reference evidence="2" key="3">
    <citation type="journal article" date="2017" name="Nature">
        <title>Genome sequence of the progenitor of the wheat D genome Aegilops tauschii.</title>
        <authorList>
            <person name="Luo M.C."/>
            <person name="Gu Y.Q."/>
            <person name="Puiu D."/>
            <person name="Wang H."/>
            <person name="Twardziok S.O."/>
            <person name="Deal K.R."/>
            <person name="Huo N."/>
            <person name="Zhu T."/>
            <person name="Wang L."/>
            <person name="Wang Y."/>
            <person name="McGuire P.E."/>
            <person name="Liu S."/>
            <person name="Long H."/>
            <person name="Ramasamy R.K."/>
            <person name="Rodriguez J.C."/>
            <person name="Van S.L."/>
            <person name="Yuan L."/>
            <person name="Wang Z."/>
            <person name="Xia Z."/>
            <person name="Xiao L."/>
            <person name="Anderson O.D."/>
            <person name="Ouyang S."/>
            <person name="Liang Y."/>
            <person name="Zimin A.V."/>
            <person name="Pertea G."/>
            <person name="Qi P."/>
            <person name="Bennetzen J.L."/>
            <person name="Dai X."/>
            <person name="Dawson M.W."/>
            <person name="Muller H.G."/>
            <person name="Kugler K."/>
            <person name="Rivarola-Duarte L."/>
            <person name="Spannagl M."/>
            <person name="Mayer K.F.X."/>
            <person name="Lu F.H."/>
            <person name="Bevan M.W."/>
            <person name="Leroy P."/>
            <person name="Li P."/>
            <person name="You F.M."/>
            <person name="Sun Q."/>
            <person name="Liu Z."/>
            <person name="Lyons E."/>
            <person name="Wicker T."/>
            <person name="Salzberg S.L."/>
            <person name="Devos K.M."/>
            <person name="Dvorak J."/>
        </authorList>
    </citation>
    <scope>NUCLEOTIDE SEQUENCE [LARGE SCALE GENOMIC DNA]</scope>
    <source>
        <strain evidence="2">cv. AL8/78</strain>
    </source>
</reference>
<dbReference type="GO" id="GO:0005783">
    <property type="term" value="C:endoplasmic reticulum"/>
    <property type="evidence" value="ECO:0007669"/>
    <property type="project" value="UniProtKB-ARBA"/>
</dbReference>
<dbReference type="AlphaFoldDB" id="A0A453I9L9"/>
<sequence length="168" mass="18172">MDASAGAGSGNAPGAGAGASSCCYYALLGIRKNASSTDIRAAYRRLAMKWHPDRWASDPGATGEAKRRFQRIQEAYSVLSDKGKRAMYDAGLFDPLDDDYQVGALVSFRAYCLVEILSIIILLIENKWEITPFCPPGTYRRTMALKFCSCFGRPGFLGLHAGDAGDDG</sequence>
<dbReference type="InterPro" id="IPR001623">
    <property type="entry name" value="DnaJ_domain"/>
</dbReference>
<evidence type="ECO:0000313" key="3">
    <source>
        <dbReference type="Proteomes" id="UP000015105"/>
    </source>
</evidence>
<dbReference type="Gramene" id="AET4Gv20492100.4">
    <property type="protein sequence ID" value="AET4Gv20492100.4"/>
    <property type="gene ID" value="AET4Gv20492100"/>
</dbReference>
<keyword evidence="3" id="KW-1185">Reference proteome</keyword>
<dbReference type="InterPro" id="IPR036869">
    <property type="entry name" value="J_dom_sf"/>
</dbReference>
<dbReference type="CDD" id="cd06257">
    <property type="entry name" value="DnaJ"/>
    <property type="match status" value="1"/>
</dbReference>
<dbReference type="PRINTS" id="PR00625">
    <property type="entry name" value="JDOMAIN"/>
</dbReference>
<dbReference type="PANTHER" id="PTHR44743:SF11">
    <property type="entry name" value="PUTATIVE, EXPRESSED-RELATED"/>
    <property type="match status" value="1"/>
</dbReference>
<evidence type="ECO:0000313" key="2">
    <source>
        <dbReference type="EnsemblPlants" id="AET4Gv20492100.4"/>
    </source>
</evidence>
<proteinExistence type="predicted"/>
<evidence type="ECO:0000259" key="1">
    <source>
        <dbReference type="PROSITE" id="PS50076"/>
    </source>
</evidence>
<dbReference type="Pfam" id="PF00226">
    <property type="entry name" value="DnaJ"/>
    <property type="match status" value="1"/>
</dbReference>
<accession>A0A453I9L9</accession>
<name>A0A453I9L9_AEGTS</name>
<dbReference type="SUPFAM" id="SSF46565">
    <property type="entry name" value="Chaperone J-domain"/>
    <property type="match status" value="1"/>
</dbReference>
<dbReference type="SMART" id="SM00271">
    <property type="entry name" value="DnaJ"/>
    <property type="match status" value="1"/>
</dbReference>
<dbReference type="InterPro" id="IPR018253">
    <property type="entry name" value="DnaJ_domain_CS"/>
</dbReference>
<dbReference type="EnsemblPlants" id="AET4Gv20492100.4">
    <property type="protein sequence ID" value="AET4Gv20492100.4"/>
    <property type="gene ID" value="AET4Gv20492100"/>
</dbReference>
<reference evidence="2" key="5">
    <citation type="journal article" date="2021" name="G3 (Bethesda)">
        <title>Aegilops tauschii genome assembly Aet v5.0 features greater sequence contiguity and improved annotation.</title>
        <authorList>
            <person name="Wang L."/>
            <person name="Zhu T."/>
            <person name="Rodriguez J.C."/>
            <person name="Deal K.R."/>
            <person name="Dubcovsky J."/>
            <person name="McGuire P.E."/>
            <person name="Lux T."/>
            <person name="Spannagl M."/>
            <person name="Mayer K.F.X."/>
            <person name="Baldrich P."/>
            <person name="Meyers B.C."/>
            <person name="Huo N."/>
            <person name="Gu Y.Q."/>
            <person name="Zhou H."/>
            <person name="Devos K.M."/>
            <person name="Bennetzen J.L."/>
            <person name="Unver T."/>
            <person name="Budak H."/>
            <person name="Gulick P.J."/>
            <person name="Galiba G."/>
            <person name="Kalapos B."/>
            <person name="Nelson D.R."/>
            <person name="Li P."/>
            <person name="You F.M."/>
            <person name="Luo M.C."/>
            <person name="Dvorak J."/>
        </authorList>
    </citation>
    <scope>NUCLEOTIDE SEQUENCE [LARGE SCALE GENOMIC DNA]</scope>
    <source>
        <strain evidence="2">cv. AL8/78</strain>
    </source>
</reference>
<feature type="domain" description="J" evidence="1">
    <location>
        <begin position="23"/>
        <end position="92"/>
    </location>
</feature>
<protein>
    <recommendedName>
        <fullName evidence="1">J domain-containing protein</fullName>
    </recommendedName>
</protein>
<dbReference type="Proteomes" id="UP000015105">
    <property type="component" value="Chromosome 4D"/>
</dbReference>
<dbReference type="PROSITE" id="PS00636">
    <property type="entry name" value="DNAJ_1"/>
    <property type="match status" value="1"/>
</dbReference>